<dbReference type="OrthoDB" id="10253954at2759"/>
<accession>A0A1W2WHA0</accession>
<dbReference type="CDD" id="cd00063">
    <property type="entry name" value="FN3"/>
    <property type="match status" value="2"/>
</dbReference>
<keyword evidence="1" id="KW-0677">Repeat</keyword>
<dbReference type="PANTHER" id="PTHR46708">
    <property type="entry name" value="TENASCIN"/>
    <property type="match status" value="1"/>
</dbReference>
<accession>F6RNG3</accession>
<dbReference type="Ensembl" id="ENSCINT00000009609.3">
    <property type="protein sequence ID" value="ENSCINP00000009609.3"/>
    <property type="gene ID" value="ENSCING00000004644.3"/>
</dbReference>
<dbReference type="GeneTree" id="ENSGT00390000016282"/>
<feature type="domain" description="Fibronectin type-III" evidence="3">
    <location>
        <begin position="23"/>
        <end position="111"/>
    </location>
</feature>
<evidence type="ECO:0000256" key="1">
    <source>
        <dbReference type="ARBA" id="ARBA00022737"/>
    </source>
</evidence>
<dbReference type="InterPro" id="IPR056601">
    <property type="entry name" value="Galaxin_dom"/>
</dbReference>
<dbReference type="HOGENOM" id="CLU_457788_0_0_1"/>
<dbReference type="PANTHER" id="PTHR46708:SF9">
    <property type="entry name" value="FIBRONECTIN"/>
    <property type="match status" value="1"/>
</dbReference>
<dbReference type="SUPFAM" id="SSF49265">
    <property type="entry name" value="Fibronectin type III"/>
    <property type="match status" value="3"/>
</dbReference>
<dbReference type="InterPro" id="IPR050991">
    <property type="entry name" value="ECM_Regulatory_Proteins"/>
</dbReference>
<dbReference type="GeneID" id="100184383"/>
<dbReference type="Pfam" id="PF00041">
    <property type="entry name" value="fn3"/>
    <property type="match status" value="3"/>
</dbReference>
<organism evidence="4 5">
    <name type="scientific">Ciona intestinalis</name>
    <name type="common">Transparent sea squirt</name>
    <name type="synonym">Ascidia intestinalis</name>
    <dbReference type="NCBI Taxonomy" id="7719"/>
    <lineage>
        <taxon>Eukaryota</taxon>
        <taxon>Metazoa</taxon>
        <taxon>Chordata</taxon>
        <taxon>Tunicata</taxon>
        <taxon>Ascidiacea</taxon>
        <taxon>Phlebobranchia</taxon>
        <taxon>Cionidae</taxon>
        <taxon>Ciona</taxon>
    </lineage>
</organism>
<dbReference type="InParanoid" id="F6RNG3"/>
<feature type="domain" description="Fibronectin type-III" evidence="3">
    <location>
        <begin position="128"/>
        <end position="224"/>
    </location>
</feature>
<reference evidence="4" key="4">
    <citation type="submission" date="2025-09" db="UniProtKB">
        <authorList>
            <consortium name="Ensembl"/>
        </authorList>
    </citation>
    <scope>IDENTIFICATION</scope>
</reference>
<dbReference type="STRING" id="7719.ENSCINP00000009609"/>
<dbReference type="InterPro" id="IPR036116">
    <property type="entry name" value="FN3_sf"/>
</dbReference>
<dbReference type="EMBL" id="EAAA01001053">
    <property type="status" value="NOT_ANNOTATED_CDS"/>
    <property type="molecule type" value="Genomic_DNA"/>
</dbReference>
<reference evidence="4" key="3">
    <citation type="submission" date="2025-08" db="UniProtKB">
        <authorList>
            <consortium name="Ensembl"/>
        </authorList>
    </citation>
    <scope>IDENTIFICATION</scope>
</reference>
<dbReference type="Pfam" id="PF24748">
    <property type="entry name" value="Galaxin_repeat"/>
    <property type="match status" value="1"/>
</dbReference>
<keyword evidence="5" id="KW-1185">Reference proteome</keyword>
<dbReference type="Proteomes" id="UP000008144">
    <property type="component" value="Chromosome 12"/>
</dbReference>
<dbReference type="PROSITE" id="PS50853">
    <property type="entry name" value="FN3"/>
    <property type="match status" value="4"/>
</dbReference>
<feature type="signal peptide" evidence="2">
    <location>
        <begin position="1"/>
        <end position="19"/>
    </location>
</feature>
<feature type="domain" description="Fibronectin type-III" evidence="3">
    <location>
        <begin position="227"/>
        <end position="320"/>
    </location>
</feature>
<evidence type="ECO:0000313" key="5">
    <source>
        <dbReference type="Proteomes" id="UP000008144"/>
    </source>
</evidence>
<proteinExistence type="predicted"/>
<dbReference type="RefSeq" id="XP_026692865.1">
    <property type="nucleotide sequence ID" value="XM_026837064.1"/>
</dbReference>
<reference evidence="4" key="2">
    <citation type="journal article" date="2008" name="Genome Biol.">
        <title>Improved genome assembly and evidence-based global gene model set for the chordate Ciona intestinalis: new insight into intron and operon populations.</title>
        <authorList>
            <person name="Satou Y."/>
            <person name="Mineta K."/>
            <person name="Ogasawara M."/>
            <person name="Sasakura Y."/>
            <person name="Shoguchi E."/>
            <person name="Ueno K."/>
            <person name="Yamada L."/>
            <person name="Matsumoto J."/>
            <person name="Wasserscheid J."/>
            <person name="Dewar K."/>
            <person name="Wiley G.B."/>
            <person name="Macmil S.L."/>
            <person name="Roe B.A."/>
            <person name="Zeller R.W."/>
            <person name="Hastings K.E."/>
            <person name="Lemaire P."/>
            <person name="Lindquist E."/>
            <person name="Endo T."/>
            <person name="Hotta K."/>
            <person name="Inaba K."/>
        </authorList>
    </citation>
    <scope>NUCLEOTIDE SEQUENCE [LARGE SCALE GENOMIC DNA]</scope>
    <source>
        <strain evidence="4">wild type</strain>
    </source>
</reference>
<gene>
    <name evidence="4" type="primary">LOC100184383</name>
</gene>
<feature type="domain" description="Fibronectin type-III" evidence="3">
    <location>
        <begin position="321"/>
        <end position="421"/>
    </location>
</feature>
<evidence type="ECO:0000313" key="4">
    <source>
        <dbReference type="Ensembl" id="ENSCINP00000009609.3"/>
    </source>
</evidence>
<dbReference type="SMART" id="SM00060">
    <property type="entry name" value="FN3"/>
    <property type="match status" value="4"/>
</dbReference>
<evidence type="ECO:0000259" key="3">
    <source>
        <dbReference type="PROSITE" id="PS50853"/>
    </source>
</evidence>
<dbReference type="InterPro" id="IPR003961">
    <property type="entry name" value="FN3_dom"/>
</dbReference>
<keyword evidence="2" id="KW-0732">Signal</keyword>
<dbReference type="Gene3D" id="2.60.40.10">
    <property type="entry name" value="Immunoglobulins"/>
    <property type="match status" value="4"/>
</dbReference>
<dbReference type="KEGG" id="cin:100184383"/>
<dbReference type="AlphaFoldDB" id="F6RNG3"/>
<sequence>MRPTAIFTVVALVVGMASAQLPTPVNLQVPLRTNTMVRVDWSQPASVSYARFDVKITPLAVINNPETPSQTSRTFSELRPGVRYSVELVGVTDDGRRSAPLRFHVWSVPEQPSDLTIQPISEINIAIQLADFEGTYSVAVVGMQVDWEPAAGDSALSGYDVQIRPNDGVMLFPQSSLTGEADDTSRIFTGLTPGEEYTVSVRTKTGPPYDAIYSQPITRTTRIPPKEPFSVEVKDVGTTHASLHTLPPLVGVYDPELSFELTPNHGTVGSPSPDPIYRKFDVYTITDLRPGTTYTADVYTMSGGVPSIIPYTVTFTTAPAAPLALQVINFTSNSVELRWDQPHKFAEGQEIQYRIEYSDVLSTSGERLTETVGVQSPDSLVNVRIQRLESGVTYKFNITTILNGVPGVLQSQTVQATIPPTPVISTLTNGDGGLYLTFAAPPTGRCPRVKVFFSPGLNGSLVTPVYGRVTDTIFLPGAPWNPAYSIHARCVTNNLEGPESTILSSQNPATGPRDTEEAVPLACLRRDGSGRASGREKVIPDACCAGRPYRSRTHSCCGSYLLRIGGRRMCCGVTPYVPPTRTCCDGAVVATSCPTS</sequence>
<feature type="chain" id="PRO_5014089953" evidence="2">
    <location>
        <begin position="20"/>
        <end position="596"/>
    </location>
</feature>
<dbReference type="InterPro" id="IPR013783">
    <property type="entry name" value="Ig-like_fold"/>
</dbReference>
<name>F6RNG3_CIOIN</name>
<evidence type="ECO:0000256" key="2">
    <source>
        <dbReference type="SAM" id="SignalP"/>
    </source>
</evidence>
<reference evidence="5" key="1">
    <citation type="journal article" date="2002" name="Science">
        <title>The draft genome of Ciona intestinalis: insights into chordate and vertebrate origins.</title>
        <authorList>
            <person name="Dehal P."/>
            <person name="Satou Y."/>
            <person name="Campbell R.K."/>
            <person name="Chapman J."/>
            <person name="Degnan B."/>
            <person name="De Tomaso A."/>
            <person name="Davidson B."/>
            <person name="Di Gregorio A."/>
            <person name="Gelpke M."/>
            <person name="Goodstein D.M."/>
            <person name="Harafuji N."/>
            <person name="Hastings K.E."/>
            <person name="Ho I."/>
            <person name="Hotta K."/>
            <person name="Huang W."/>
            <person name="Kawashima T."/>
            <person name="Lemaire P."/>
            <person name="Martinez D."/>
            <person name="Meinertzhagen I.A."/>
            <person name="Necula S."/>
            <person name="Nonaka M."/>
            <person name="Putnam N."/>
            <person name="Rash S."/>
            <person name="Saiga H."/>
            <person name="Satake M."/>
            <person name="Terry A."/>
            <person name="Yamada L."/>
            <person name="Wang H.G."/>
            <person name="Awazu S."/>
            <person name="Azumi K."/>
            <person name="Boore J."/>
            <person name="Branno M."/>
            <person name="Chin-Bow S."/>
            <person name="DeSantis R."/>
            <person name="Doyle S."/>
            <person name="Francino P."/>
            <person name="Keys D.N."/>
            <person name="Haga S."/>
            <person name="Hayashi H."/>
            <person name="Hino K."/>
            <person name="Imai K.S."/>
            <person name="Inaba K."/>
            <person name="Kano S."/>
            <person name="Kobayashi K."/>
            <person name="Kobayashi M."/>
            <person name="Lee B.I."/>
            <person name="Makabe K.W."/>
            <person name="Manohar C."/>
            <person name="Matassi G."/>
            <person name="Medina M."/>
            <person name="Mochizuki Y."/>
            <person name="Mount S."/>
            <person name="Morishita T."/>
            <person name="Miura S."/>
            <person name="Nakayama A."/>
            <person name="Nishizaka S."/>
            <person name="Nomoto H."/>
            <person name="Ohta F."/>
            <person name="Oishi K."/>
            <person name="Rigoutsos I."/>
            <person name="Sano M."/>
            <person name="Sasaki A."/>
            <person name="Sasakura Y."/>
            <person name="Shoguchi E."/>
            <person name="Shin-i T."/>
            <person name="Spagnuolo A."/>
            <person name="Stainier D."/>
            <person name="Suzuki M.M."/>
            <person name="Tassy O."/>
            <person name="Takatori N."/>
            <person name="Tokuoka M."/>
            <person name="Yagi K."/>
            <person name="Yoshizaki F."/>
            <person name="Wada S."/>
            <person name="Zhang C."/>
            <person name="Hyatt P.D."/>
            <person name="Larimer F."/>
            <person name="Detter C."/>
            <person name="Doggett N."/>
            <person name="Glavina T."/>
            <person name="Hawkins T."/>
            <person name="Richardson P."/>
            <person name="Lucas S."/>
            <person name="Kohara Y."/>
            <person name="Levine M."/>
            <person name="Satoh N."/>
            <person name="Rokhsar D.S."/>
        </authorList>
    </citation>
    <scope>NUCLEOTIDE SEQUENCE [LARGE SCALE GENOMIC DNA]</scope>
</reference>
<protein>
    <submittedName>
        <fullName evidence="4">Fibronectin</fullName>
    </submittedName>
</protein>